<keyword evidence="8" id="KW-1185">Reference proteome</keyword>
<dbReference type="CDD" id="cd13639">
    <property type="entry name" value="PBP2_OpuAC_like"/>
    <property type="match status" value="1"/>
</dbReference>
<evidence type="ECO:0000256" key="1">
    <source>
        <dbReference type="ARBA" id="ARBA00004236"/>
    </source>
</evidence>
<evidence type="ECO:0000259" key="6">
    <source>
        <dbReference type="Pfam" id="PF04069"/>
    </source>
</evidence>
<dbReference type="GO" id="GO:0043190">
    <property type="term" value="C:ATP-binding cassette (ABC) transporter complex"/>
    <property type="evidence" value="ECO:0007669"/>
    <property type="project" value="InterPro"/>
</dbReference>
<dbReference type="PANTHER" id="PTHR47737:SF1">
    <property type="entry name" value="GLYCINE BETAINE_PROLINE BETAINE TRANSPORT SYSTEM PERMEASE PROTEIN PROW"/>
    <property type="match status" value="1"/>
</dbReference>
<sequence>MKNALSVRFVLKTAAAVSAVTFAMCANAAEPIKITLTNWADTQAVVYTAKYVLETKLQQPVTLVNADIGIQFQGLARGDVDLMLGAWLPVTHAAYYARYKNDIEDLGTIYSGAKIGWAVPDYVPESEVASIADLNKPDVKSKLNSTIQGIEPGAGEMVASEKALKEYDLAGYNLVRASEAGMLTAVSRAYPSKNWIVATVWSPHWLWQKYKMRYLKDPKGVLGGDEQIHGFGSKQFAQKFPRANVFVRHFKLTLADVEAIELDGNATNDWNVAAKKFVDAHPEKVQAWLQQ</sequence>
<evidence type="ECO:0000256" key="2">
    <source>
        <dbReference type="ARBA" id="ARBA00022448"/>
    </source>
</evidence>
<organism evidence="7 8">
    <name type="scientific">Caballeronia novacaledonica</name>
    <dbReference type="NCBI Taxonomy" id="1544861"/>
    <lineage>
        <taxon>Bacteria</taxon>
        <taxon>Pseudomonadati</taxon>
        <taxon>Pseudomonadota</taxon>
        <taxon>Betaproteobacteria</taxon>
        <taxon>Burkholderiales</taxon>
        <taxon>Burkholderiaceae</taxon>
        <taxon>Caballeronia</taxon>
    </lineage>
</organism>
<name>A0A2U3I5J4_9BURK</name>
<evidence type="ECO:0000313" key="8">
    <source>
        <dbReference type="Proteomes" id="UP000238169"/>
    </source>
</evidence>
<evidence type="ECO:0000256" key="3">
    <source>
        <dbReference type="ARBA" id="ARBA00022475"/>
    </source>
</evidence>
<dbReference type="PANTHER" id="PTHR47737">
    <property type="entry name" value="GLYCINE BETAINE/PROLINE BETAINE TRANSPORT SYSTEM PERMEASE PROTEIN PROW"/>
    <property type="match status" value="1"/>
</dbReference>
<evidence type="ECO:0000256" key="5">
    <source>
        <dbReference type="SAM" id="SignalP"/>
    </source>
</evidence>
<dbReference type="OrthoDB" id="9787902at2"/>
<dbReference type="RefSeq" id="WP_106855064.1">
    <property type="nucleotide sequence ID" value="NZ_OGTP01000007.1"/>
</dbReference>
<proteinExistence type="predicted"/>
<dbReference type="GO" id="GO:0005275">
    <property type="term" value="F:amine transmembrane transporter activity"/>
    <property type="evidence" value="ECO:0007669"/>
    <property type="project" value="TreeGrafter"/>
</dbReference>
<accession>A0A2U3I5J4</accession>
<comment type="subcellular location">
    <subcellularLocation>
        <location evidence="1">Cell membrane</location>
    </subcellularLocation>
</comment>
<dbReference type="Gene3D" id="3.40.190.100">
    <property type="entry name" value="Glycine betaine-binding periplasmic protein, domain 2"/>
    <property type="match status" value="1"/>
</dbReference>
<keyword evidence="4" id="KW-0472">Membrane</keyword>
<dbReference type="AlphaFoldDB" id="A0A2U3I5J4"/>
<dbReference type="GO" id="GO:0015871">
    <property type="term" value="P:choline transport"/>
    <property type="evidence" value="ECO:0007669"/>
    <property type="project" value="TreeGrafter"/>
</dbReference>
<dbReference type="GO" id="GO:0015226">
    <property type="term" value="F:carnitine transmembrane transporter activity"/>
    <property type="evidence" value="ECO:0007669"/>
    <property type="project" value="TreeGrafter"/>
</dbReference>
<dbReference type="Gene3D" id="3.40.190.10">
    <property type="entry name" value="Periplasmic binding protein-like II"/>
    <property type="match status" value="1"/>
</dbReference>
<gene>
    <name evidence="7" type="ORF">NOV72_02652</name>
</gene>
<protein>
    <submittedName>
        <fullName evidence="7">Glycine/betaine ABC transporter substrate-binding protein</fullName>
    </submittedName>
</protein>
<dbReference type="GO" id="GO:0031460">
    <property type="term" value="P:glycine betaine transport"/>
    <property type="evidence" value="ECO:0007669"/>
    <property type="project" value="TreeGrafter"/>
</dbReference>
<dbReference type="InterPro" id="IPR007210">
    <property type="entry name" value="ABC_Gly_betaine_transp_sub-bd"/>
</dbReference>
<evidence type="ECO:0000256" key="4">
    <source>
        <dbReference type="ARBA" id="ARBA00023136"/>
    </source>
</evidence>
<reference evidence="8" key="1">
    <citation type="submission" date="2018-01" db="EMBL/GenBank/DDBJ databases">
        <authorList>
            <person name="Peeters C."/>
        </authorList>
    </citation>
    <scope>NUCLEOTIDE SEQUENCE [LARGE SCALE GENOMIC DNA]</scope>
</reference>
<feature type="domain" description="ABC-type glycine betaine transport system substrate-binding" evidence="6">
    <location>
        <begin position="31"/>
        <end position="279"/>
    </location>
</feature>
<evidence type="ECO:0000313" key="7">
    <source>
        <dbReference type="EMBL" id="SPB15426.1"/>
    </source>
</evidence>
<dbReference type="Pfam" id="PF04069">
    <property type="entry name" value="OpuAC"/>
    <property type="match status" value="1"/>
</dbReference>
<feature type="signal peptide" evidence="5">
    <location>
        <begin position="1"/>
        <end position="28"/>
    </location>
</feature>
<keyword evidence="3" id="KW-1003">Cell membrane</keyword>
<dbReference type="Proteomes" id="UP000238169">
    <property type="component" value="Unassembled WGS sequence"/>
</dbReference>
<keyword evidence="5" id="KW-0732">Signal</keyword>
<feature type="chain" id="PRO_5015638702" evidence="5">
    <location>
        <begin position="29"/>
        <end position="291"/>
    </location>
</feature>
<keyword evidence="2" id="KW-0813">Transport</keyword>
<dbReference type="SUPFAM" id="SSF53850">
    <property type="entry name" value="Periplasmic binding protein-like II"/>
    <property type="match status" value="1"/>
</dbReference>
<dbReference type="EMBL" id="OGTP01000007">
    <property type="protein sequence ID" value="SPB15426.1"/>
    <property type="molecule type" value="Genomic_DNA"/>
</dbReference>